<dbReference type="InterPro" id="IPR036465">
    <property type="entry name" value="vWFA_dom_sf"/>
</dbReference>
<dbReference type="InterPro" id="IPR027417">
    <property type="entry name" value="P-loop_NTPase"/>
</dbReference>
<dbReference type="GO" id="GO:0006886">
    <property type="term" value="P:intracellular protein transport"/>
    <property type="evidence" value="ECO:0007669"/>
    <property type="project" value="InterPro"/>
</dbReference>
<dbReference type="SUPFAM" id="SSF52540">
    <property type="entry name" value="P-loop containing nucleoside triphosphate hydrolases"/>
    <property type="match status" value="2"/>
</dbReference>
<reference evidence="6" key="1">
    <citation type="submission" date="2021-02" db="EMBL/GenBank/DDBJ databases">
        <authorList>
            <person name="Nowell W R."/>
        </authorList>
    </citation>
    <scope>NUCLEOTIDE SEQUENCE</scope>
</reference>
<dbReference type="SUPFAM" id="SSF53300">
    <property type="entry name" value="vWA-like"/>
    <property type="match status" value="1"/>
</dbReference>
<evidence type="ECO:0000256" key="1">
    <source>
        <dbReference type="ARBA" id="ARBA00022927"/>
    </source>
</evidence>
<dbReference type="PANTHER" id="PTHR30612:SF0">
    <property type="entry name" value="CHLOROPLAST PROTEIN-TRANSPORTING ATPASE"/>
    <property type="match status" value="1"/>
</dbReference>
<evidence type="ECO:0000256" key="4">
    <source>
        <dbReference type="SAM" id="MobiDB-lite"/>
    </source>
</evidence>
<dbReference type="PROSITE" id="PS51196">
    <property type="entry name" value="SECA_MOTOR_DEAD"/>
    <property type="match status" value="1"/>
</dbReference>
<dbReference type="InterPro" id="IPR000185">
    <property type="entry name" value="SecA"/>
</dbReference>
<name>A0A818JRP8_9BILA</name>
<keyword evidence="2" id="KW-0811">Translocation</keyword>
<dbReference type="EMBL" id="CAJOBS010003162">
    <property type="protein sequence ID" value="CAF4847579.1"/>
    <property type="molecule type" value="Genomic_DNA"/>
</dbReference>
<sequence length="2092" mass="240715">MDPRVNEDHYTHSKTMGNEPLHAPKSMLEVLREIKEKFTLQGKTIEQLKNELGELEQLKCQCDVFNPSLLYLHDEKYANIDVLKKEIEFQTNENRQFLQKAKIEQNAIQSRLNDLELILNEHKKISSEVEDQATRLRLLEEHLNRFRYTNIAAIRENITKTMEKKAKSSKKLDKEKKLGTDKLILLESIEEKYNSLLDRPDSISNEMMTLLQSKGFTNPQQLDQKILEKKRIIEKLTQNQQLLSHSDELDEASVNTAFESINEWGQSDEIHIRKMVADARETLQRYVLEHSNYLNQEIVVNYEYITQMRDPGNLSQYTKQLGKLLVKCLSFAEFKYVSECIDSTKKVEAWQNTFHDYFKSLSSEIENCQTHGKMKELTKQLNIAKALGCVDPVYLHKFSTEGFGALYERYWRKVEEQSAADVNTLKGYISNKDYQQVAIMLPSSAACFSNSTYIIEIKDDLQCSLTQLIYAIKHQANMIENDLENHLNLSKLREIRQNVEKVHNASKEDSIMKLLDDTVKCDMETFSDDVDKILSNMVLKRVDTIQVLLDTHCFIKAEQSIENLLSLQSTLEGICRSKSFVEKIQTVRERLEKIDAEILKLDFRDIRRYPVISPRKLLEELQSLKENYPARYAKTYENMKKRIHDNITGALKELDEGNWKQRSTQISLLEVALCHIPEEWNENVSAQISRWKEVVTDEERRNRSELINCMKSAEQDDDALIRLGTIVEWLHEQNMNENLNILRQNVLKQLRVYREKVESSLNGEGMQSVLDVVEKIVKYKKTLGGHIPEIHEIYENVFHLIMNSIDKCCSILANIASFETTNTVDAAVDNVIVFTKLSFSSAKISYNFNSSQILKLMETFTTVCEYFTKNSESYKVAILEIKTTDLKRTMNVSRRWTAMLEKLKMFFENTSSERAKIFSEALAKATLYSDMCVELGEVIENAKCQLNVELISQETILFPEKRDILFRDLMECIDKLRQINSDLKDFLPSTSDLTTSEKRLKLKIEILGNQLLTWASNERLTSAECDKFRIYYNHLSSFAVNNKLEEIDIKTSFLDKSEMKVLGHVTSLSEKLKNSITNIEDVAAILCRMKFFAENLSMFDSEINRQIDEDLKFYKKDQGILSIEGLIIRLQETDTGSRLIAEHSCFKGENWRKRRTKMQKQDDLDYVISNLSGDDMTSDVKDILRTSYNTFRSKYDEIVSQLLGSFRVKLDNEPNLIALIKKTKLLVPKIPQNAASIHWDSTFANQIPTLVAHIFAVWTLKNTQHYNESHGINGSQEYLLMPHVAQVIAIFRMLGIGYIENQRFLGIAVPMTKVTSGDVINNLVQIGTGEGKSVVIAIAACVFALTGLDVMCSCYSKYLSMRDRNDFASVFQSLGIEENIDYGTFNELCEKFLNKQCNLREEVSYMILNNKNSIKLVQKTDSLRPKVLLIDEVDIFLSEKFYGGIYTPAICLKSAAIKSLLDTLWQNRNLLTLNDVKASPVYRTCTAQFSNWIFLFDEAIQDMLFSLKTFRPSIYIVQNDKIAYVDGDSIVENIVRGYDTIWAYYYENQRGFISENSFQTNVGIIINCGTFSYAELPRDFAYISGVTGTLETLADSERNILREVYHISKSTYMPSVFGKSNRNYNSANDVEAVDQSEYFMRIFGEIKVMCDSHRAILVFFESEEKLMAFYNSSELSSIKEHIQIITEKVSPKERELCIKRATAIGNVTLLTRTFGRGTDFICENSQLLGNGGVHVLQTFFSEELAEEYQIMGRGARQGDRGSYRMILLDSDLEWVLGNDWAEKVPTITGSTLYKALHEKRHEHYQTKCRAKELGIEQYKHKHKDSKEFMRALSDGRIDVAKNVLREQNRGANIISKNSRTILLMDATGSMSNLLAAAKDTVCTMFERAADILKEKRISEDAFSMQFAVYRNYNSRKNKILEVSSWEAKATNLRIFMSTIGPEGGMGNEAIEIGLWHAVQQSETEQSIAQVILIGDAPANSKVDVANKRGHFSESYWKTTEFHTPTYYEDELKRLKDKKIPVHTFYLTDYAASNFKQIAKETNGRCESLNIYSEKGALLLTNFVTEEVLRKAAGDEGDDAVKRYREKYKISHT</sequence>
<organism evidence="6 8">
    <name type="scientific">Rotaria socialis</name>
    <dbReference type="NCBI Taxonomy" id="392032"/>
    <lineage>
        <taxon>Eukaryota</taxon>
        <taxon>Metazoa</taxon>
        <taxon>Spiralia</taxon>
        <taxon>Gnathifera</taxon>
        <taxon>Rotifera</taxon>
        <taxon>Eurotatoria</taxon>
        <taxon>Bdelloidea</taxon>
        <taxon>Philodinida</taxon>
        <taxon>Philodinidae</taxon>
        <taxon>Rotaria</taxon>
    </lineage>
</organism>
<feature type="region of interest" description="Disordered" evidence="4">
    <location>
        <begin position="1"/>
        <end position="21"/>
    </location>
</feature>
<feature type="coiled-coil region" evidence="3">
    <location>
        <begin position="80"/>
        <end position="132"/>
    </location>
</feature>
<evidence type="ECO:0000313" key="8">
    <source>
        <dbReference type="Proteomes" id="UP000663865"/>
    </source>
</evidence>
<protein>
    <recommendedName>
        <fullName evidence="5">SecA family profile domain-containing protein</fullName>
    </recommendedName>
</protein>
<dbReference type="GO" id="GO:0016020">
    <property type="term" value="C:membrane"/>
    <property type="evidence" value="ECO:0007669"/>
    <property type="project" value="InterPro"/>
</dbReference>
<proteinExistence type="predicted"/>
<keyword evidence="1" id="KW-0653">Protein transport</keyword>
<gene>
    <name evidence="6" type="ORF">KIK155_LOCUS18214</name>
    <name evidence="7" type="ORF">TOA249_LOCUS26611</name>
</gene>
<dbReference type="Proteomes" id="UP000663865">
    <property type="component" value="Unassembled WGS sequence"/>
</dbReference>
<dbReference type="InterPro" id="IPR014018">
    <property type="entry name" value="SecA_motor_DEAD"/>
</dbReference>
<dbReference type="Gene3D" id="3.40.50.300">
    <property type="entry name" value="P-loop containing nucleotide triphosphate hydrolases"/>
    <property type="match status" value="2"/>
</dbReference>
<keyword evidence="1" id="KW-0813">Transport</keyword>
<evidence type="ECO:0000259" key="5">
    <source>
        <dbReference type="PROSITE" id="PS51196"/>
    </source>
</evidence>
<evidence type="ECO:0000313" key="6">
    <source>
        <dbReference type="EMBL" id="CAF3546493.1"/>
    </source>
</evidence>
<dbReference type="EMBL" id="CAJNYV010003249">
    <property type="protein sequence ID" value="CAF3546493.1"/>
    <property type="molecule type" value="Genomic_DNA"/>
</dbReference>
<dbReference type="PANTHER" id="PTHR30612">
    <property type="entry name" value="SECA INNER MEMBRANE COMPONENT OF SEC PROTEIN SECRETION SYSTEM"/>
    <property type="match status" value="1"/>
</dbReference>
<feature type="domain" description="SecA family profile" evidence="5">
    <location>
        <begin position="1219"/>
        <end position="1797"/>
    </location>
</feature>
<evidence type="ECO:0000313" key="7">
    <source>
        <dbReference type="EMBL" id="CAF4847579.1"/>
    </source>
</evidence>
<dbReference type="Gene3D" id="3.40.50.410">
    <property type="entry name" value="von Willebrand factor, type A domain"/>
    <property type="match status" value="1"/>
</dbReference>
<dbReference type="GO" id="GO:0005524">
    <property type="term" value="F:ATP binding"/>
    <property type="evidence" value="ECO:0007669"/>
    <property type="project" value="InterPro"/>
</dbReference>
<evidence type="ECO:0000256" key="3">
    <source>
        <dbReference type="SAM" id="Coils"/>
    </source>
</evidence>
<accession>A0A818JRP8</accession>
<dbReference type="Proteomes" id="UP000663838">
    <property type="component" value="Unassembled WGS sequence"/>
</dbReference>
<comment type="caution">
    <text evidence="6">The sequence shown here is derived from an EMBL/GenBank/DDBJ whole genome shotgun (WGS) entry which is preliminary data.</text>
</comment>
<dbReference type="InterPro" id="IPR011115">
    <property type="entry name" value="SecA_DEAD"/>
</dbReference>
<dbReference type="GO" id="GO:0006605">
    <property type="term" value="P:protein targeting"/>
    <property type="evidence" value="ECO:0007669"/>
    <property type="project" value="InterPro"/>
</dbReference>
<evidence type="ECO:0000256" key="2">
    <source>
        <dbReference type="ARBA" id="ARBA00023010"/>
    </source>
</evidence>
<dbReference type="GO" id="GO:0017038">
    <property type="term" value="P:protein import"/>
    <property type="evidence" value="ECO:0007669"/>
    <property type="project" value="InterPro"/>
</dbReference>
<dbReference type="Pfam" id="PF07517">
    <property type="entry name" value="SecA_DEAD"/>
    <property type="match status" value="1"/>
</dbReference>
<keyword evidence="3" id="KW-0175">Coiled coil</keyword>
<feature type="compositionally biased region" description="Basic and acidic residues" evidence="4">
    <location>
        <begin position="1"/>
        <end position="11"/>
    </location>
</feature>